<organism evidence="1">
    <name type="scientific">Steinernema carpocapsae</name>
    <name type="common">Entomopathogenic nematode</name>
    <dbReference type="NCBI Taxonomy" id="34508"/>
    <lineage>
        <taxon>Eukaryota</taxon>
        <taxon>Metazoa</taxon>
        <taxon>Ecdysozoa</taxon>
        <taxon>Nematoda</taxon>
        <taxon>Chromadorea</taxon>
        <taxon>Rhabditida</taxon>
        <taxon>Tylenchina</taxon>
        <taxon>Panagrolaimomorpha</taxon>
        <taxon>Strongyloidoidea</taxon>
        <taxon>Steinernematidae</taxon>
        <taxon>Steinernema</taxon>
    </lineage>
</organism>
<dbReference type="AlphaFoldDB" id="A0A4U5NE33"/>
<name>A0A4U5NE33_STECR</name>
<sequence length="115" mass="13651">MNRTGSRTREVDAGKKTIPHRYVIMEMSAAPSKSAIMHERRRTKRSWGDGIRPRRRAWMWRRTVREYKEDCISDCRRSNSWKWRGNEERMQRGQVRASGAARTFSKELATMKPGH</sequence>
<protein>
    <submittedName>
        <fullName evidence="1">Uncharacterized protein</fullName>
    </submittedName>
</protein>
<comment type="caution">
    <text evidence="1">The sequence shown here is derived from an EMBL/GenBank/DDBJ whole genome shotgun (WGS) entry which is preliminary data.</text>
</comment>
<dbReference type="EMBL" id="AZBU02000004">
    <property type="protein sequence ID" value="TKR81138.1"/>
    <property type="molecule type" value="Genomic_DNA"/>
</dbReference>
<proteinExistence type="predicted"/>
<gene>
    <name evidence="1" type="ORF">L596_015066</name>
</gene>
<evidence type="ECO:0000313" key="1">
    <source>
        <dbReference type="EMBL" id="TKR81138.1"/>
    </source>
</evidence>
<reference evidence="1" key="1">
    <citation type="submission" date="2013-11" db="EMBL/GenBank/DDBJ databases">
        <authorList>
            <person name="Sternberg P."/>
            <person name="Dillman A."/>
            <person name="Macchietto M."/>
        </authorList>
    </citation>
    <scope>NUCLEOTIDE SEQUENCE</scope>
    <source>
        <strain evidence="1">ALL</strain>
    </source>
</reference>
<reference evidence="1" key="3">
    <citation type="journal article" date="2019" name="G3 (Bethesda)">
        <title>Hybrid Assembly of the Genome of the Entomopathogenic Nematode Steinernema carpocapsae Identifies the X-Chromosome.</title>
        <authorList>
            <person name="Serra L."/>
            <person name="Macchietto M."/>
            <person name="Macias-Munoz A."/>
            <person name="McGill C.J."/>
            <person name="Rodriguez I.M."/>
            <person name="Rodriguez B."/>
            <person name="Murad R."/>
            <person name="Mortazavi A."/>
        </authorList>
    </citation>
    <scope>NUCLEOTIDE SEQUENCE</scope>
    <source>
        <strain evidence="1">ALL</strain>
    </source>
</reference>
<accession>A0A4U5NE33</accession>
<reference evidence="1" key="2">
    <citation type="journal article" date="2015" name="Genome Biol.">
        <title>Comparative genomics of Steinernema reveals deeply conserved gene regulatory networks.</title>
        <authorList>
            <person name="Dillman A.R."/>
            <person name="Macchietto M."/>
            <person name="Porter C.F."/>
            <person name="Rogers A."/>
            <person name="Williams B."/>
            <person name="Antoshechkin I."/>
            <person name="Lee M.M."/>
            <person name="Goodwin Z."/>
            <person name="Lu X."/>
            <person name="Lewis E.E."/>
            <person name="Goodrich-Blair H."/>
            <person name="Stock S.P."/>
            <person name="Adams B.J."/>
            <person name="Sternberg P.W."/>
            <person name="Mortazavi A."/>
        </authorList>
    </citation>
    <scope>NUCLEOTIDE SEQUENCE [LARGE SCALE GENOMIC DNA]</scope>
    <source>
        <strain evidence="1">ALL</strain>
    </source>
</reference>